<reference evidence="1 2" key="1">
    <citation type="submission" date="2016-11" db="EMBL/GenBank/DDBJ databases">
        <authorList>
            <person name="Seier E.R."/>
            <person name="Hipwell C.M."/>
            <person name="Kelliher A.B."/>
            <person name="Lando N.A."/>
            <person name="Tsaousis B.E."/>
            <person name="Esposito E.C."/>
            <person name="Heckman E.L."/>
            <person name="Mageeney C.M."/>
            <person name="Kenna M.A."/>
            <person name="Ware V.C."/>
            <person name="Garlena R.A."/>
            <person name="Russell D.A."/>
            <person name="Pope W.H."/>
            <person name="Jacobs-Sera D."/>
            <person name="Hendrix R.W."/>
            <person name="Hatfull G.F."/>
        </authorList>
    </citation>
    <scope>NUCLEOTIDE SEQUENCE [LARGE SCALE GENOMIC DNA]</scope>
</reference>
<dbReference type="Gene3D" id="2.60.120.260">
    <property type="entry name" value="Galactose-binding domain-like"/>
    <property type="match status" value="1"/>
</dbReference>
<dbReference type="EMBL" id="KY130461">
    <property type="protein sequence ID" value="APD19254.1"/>
    <property type="molecule type" value="Genomic_DNA"/>
</dbReference>
<dbReference type="Proteomes" id="UP000225735">
    <property type="component" value="Segment"/>
</dbReference>
<evidence type="ECO:0000313" key="2">
    <source>
        <dbReference type="Proteomes" id="UP000225735"/>
    </source>
</evidence>
<proteinExistence type="predicted"/>
<protein>
    <submittedName>
        <fullName evidence="1">Minor tail protein</fullName>
    </submittedName>
</protein>
<sequence length="709" mass="74147">MTAPGDRPLSSAEWVRSVEQRLRMRERSLRVGNWVFADIDGVLTAIKPGATFDLDGAVERVELTPATRGYVLTPEDVGSAIGYDDEVGDPATSFDELKAWLWDKWYGVVSPTRIPALPWQHLFDGAAELLTDPSFAAAGTVGHDPTVGRQSLGSVKFTANGTDQSRVSNLIEVVPGEKVAAHVWTFFEGVTATPGQNGIRLQVRAYNLQGDTLTLVGAPTMLEGIASPSGESDDHPDEVDGWVQLSGTYTVPSGANRIVIEPMVTSAVTAGDVWFDDGSAKKTPTGMPQAWTIDLPTDLASLWNGVVGTVETLMAQLGLTPTGEFWDDLFDLSDEIAWIQERAAEGAQDALTALGNLSTLATNLLTNPAAVIGTIPQSLVGGLETTLNQIRDVFNGLVVTPVNSVVSAIKDWFDQWFGGGSTNAIPLSQKGAANGVAPLNSSTKIATSYLETDVANGVPKLNSAGKVPTSSLVTNTAGGVPVLDALGKVGNGQMPDLSAVYVPSSAKGAALGVAPLNSESVVPLEYLPAEVGGSGGSGDGRPWVILSLSASQSIPSANAVSKLSGWSQSGTASVTFTDGTNTEWTFNLPGLWHIEVTASFNHASTSTGLLRTQLIRGLVRHSGLELDQETDTRSPAPGLIGTRGKIVTTQMVSDVEINSLPSAGAIRLGEEDVFSVAVSQSTGSSRDVVGLVPYGIGGSHVLCMYLGAV</sequence>
<accession>A0A1J0MDZ0</accession>
<gene>
    <name evidence="1" type="ORF">SEA_TAPTIC_24</name>
</gene>
<evidence type="ECO:0000313" key="1">
    <source>
        <dbReference type="EMBL" id="APD19254.1"/>
    </source>
</evidence>
<keyword evidence="2" id="KW-1185">Reference proteome</keyword>
<organism evidence="1 2">
    <name type="scientific">Mycobacterium phage Taptic</name>
    <dbReference type="NCBI Taxonomy" id="1920305"/>
    <lineage>
        <taxon>Viruses</taxon>
        <taxon>Duplodnaviria</taxon>
        <taxon>Heunggongvirae</taxon>
        <taxon>Uroviricota</taxon>
        <taxon>Caudoviricetes</taxon>
        <taxon>Northamptonvirus</taxon>
        <taxon>Northamptonvirus taptic</taxon>
    </lineage>
</organism>
<name>A0A1J0MDZ0_9CAUD</name>